<accession>A0AAD6TJY0</accession>
<dbReference type="AlphaFoldDB" id="A0AAD6TJY0"/>
<name>A0AAD6TJY0_9AGAR</name>
<evidence type="ECO:0000313" key="2">
    <source>
        <dbReference type="Proteomes" id="UP001218188"/>
    </source>
</evidence>
<comment type="caution">
    <text evidence="1">The sequence shown here is derived from an EMBL/GenBank/DDBJ whole genome shotgun (WGS) entry which is preliminary data.</text>
</comment>
<proteinExistence type="predicted"/>
<gene>
    <name evidence="1" type="ORF">C8F04DRAFT_343758</name>
</gene>
<organism evidence="1 2">
    <name type="scientific">Mycena alexandri</name>
    <dbReference type="NCBI Taxonomy" id="1745969"/>
    <lineage>
        <taxon>Eukaryota</taxon>
        <taxon>Fungi</taxon>
        <taxon>Dikarya</taxon>
        <taxon>Basidiomycota</taxon>
        <taxon>Agaricomycotina</taxon>
        <taxon>Agaricomycetes</taxon>
        <taxon>Agaricomycetidae</taxon>
        <taxon>Agaricales</taxon>
        <taxon>Marasmiineae</taxon>
        <taxon>Mycenaceae</taxon>
        <taxon>Mycena</taxon>
    </lineage>
</organism>
<dbReference type="EMBL" id="JARJCM010000003">
    <property type="protein sequence ID" value="KAJ7046345.1"/>
    <property type="molecule type" value="Genomic_DNA"/>
</dbReference>
<keyword evidence="2" id="KW-1185">Reference proteome</keyword>
<reference evidence="1" key="1">
    <citation type="submission" date="2023-03" db="EMBL/GenBank/DDBJ databases">
        <title>Massive genome expansion in bonnet fungi (Mycena s.s.) driven by repeated elements and novel gene families across ecological guilds.</title>
        <authorList>
            <consortium name="Lawrence Berkeley National Laboratory"/>
            <person name="Harder C.B."/>
            <person name="Miyauchi S."/>
            <person name="Viragh M."/>
            <person name="Kuo A."/>
            <person name="Thoen E."/>
            <person name="Andreopoulos B."/>
            <person name="Lu D."/>
            <person name="Skrede I."/>
            <person name="Drula E."/>
            <person name="Henrissat B."/>
            <person name="Morin E."/>
            <person name="Kohler A."/>
            <person name="Barry K."/>
            <person name="LaButti K."/>
            <person name="Morin E."/>
            <person name="Salamov A."/>
            <person name="Lipzen A."/>
            <person name="Mereny Z."/>
            <person name="Hegedus B."/>
            <person name="Baldrian P."/>
            <person name="Stursova M."/>
            <person name="Weitz H."/>
            <person name="Taylor A."/>
            <person name="Grigoriev I.V."/>
            <person name="Nagy L.G."/>
            <person name="Martin F."/>
            <person name="Kauserud H."/>
        </authorList>
    </citation>
    <scope>NUCLEOTIDE SEQUENCE</scope>
    <source>
        <strain evidence="1">CBHHK200</strain>
    </source>
</reference>
<protein>
    <submittedName>
        <fullName evidence="1">Uncharacterized protein</fullName>
    </submittedName>
</protein>
<sequence length="136" mass="12943">MGSCLSGSTAGLTGLLGSLLGGSYTLGGSAGDCLTNPGLLSLGGLQGLLGGLLGGLLNLNPTVYYTNAVVNDLLALLNAGGCSHDQANDLVGDTTGLLNALIALLNLGTTCPTSCATSTLTGALNAPGPLGGLGGL</sequence>
<evidence type="ECO:0000313" key="1">
    <source>
        <dbReference type="EMBL" id="KAJ7046345.1"/>
    </source>
</evidence>
<dbReference type="Proteomes" id="UP001218188">
    <property type="component" value="Unassembled WGS sequence"/>
</dbReference>